<dbReference type="EMBL" id="MN740668">
    <property type="protein sequence ID" value="QHU06873.1"/>
    <property type="molecule type" value="Genomic_DNA"/>
</dbReference>
<name>A0A6C0JND4_9ZZZZ</name>
<proteinExistence type="predicted"/>
<reference evidence="1" key="1">
    <citation type="journal article" date="2020" name="Nature">
        <title>Giant virus diversity and host interactions through global metagenomics.</title>
        <authorList>
            <person name="Schulz F."/>
            <person name="Roux S."/>
            <person name="Paez-Espino D."/>
            <person name="Jungbluth S."/>
            <person name="Walsh D.A."/>
            <person name="Denef V.J."/>
            <person name="McMahon K.D."/>
            <person name="Konstantinidis K.T."/>
            <person name="Eloe-Fadrosh E.A."/>
            <person name="Kyrpides N.C."/>
            <person name="Woyke T."/>
        </authorList>
    </citation>
    <scope>NUCLEOTIDE SEQUENCE</scope>
    <source>
        <strain evidence="1">GVMAG-S-1038524-41</strain>
    </source>
</reference>
<evidence type="ECO:0000313" key="1">
    <source>
        <dbReference type="EMBL" id="QHU06873.1"/>
    </source>
</evidence>
<protein>
    <submittedName>
        <fullName evidence="1">Uncharacterized protein</fullName>
    </submittedName>
</protein>
<sequence length="131" mass="13539">MYQYVGTNPVVPNDHFNPFNVGILPAGCVVTAVTMNANGSIVTDPPGQNYEIFTSTTPSVPGVSNTSHPLNTSLLFAGTPGTPIVQNGTSGTPNHTITTDNFIILQVETDGGGLIGPSAGEVCVNISYFCP</sequence>
<organism evidence="1">
    <name type="scientific">viral metagenome</name>
    <dbReference type="NCBI Taxonomy" id="1070528"/>
    <lineage>
        <taxon>unclassified sequences</taxon>
        <taxon>metagenomes</taxon>
        <taxon>organismal metagenomes</taxon>
    </lineage>
</organism>
<dbReference type="AlphaFoldDB" id="A0A6C0JND4"/>
<accession>A0A6C0JND4</accession>